<dbReference type="Proteomes" id="UP001042704">
    <property type="component" value="Chromosome"/>
</dbReference>
<feature type="transmembrane region" description="Helical" evidence="1">
    <location>
        <begin position="38"/>
        <end position="64"/>
    </location>
</feature>
<evidence type="ECO:0000256" key="1">
    <source>
        <dbReference type="SAM" id="Phobius"/>
    </source>
</evidence>
<evidence type="ECO:0000313" key="2">
    <source>
        <dbReference type="EMBL" id="QSZ67253.1"/>
    </source>
</evidence>
<proteinExistence type="predicted"/>
<accession>A0A8A3S5Q6</accession>
<keyword evidence="1" id="KW-1133">Transmembrane helix</keyword>
<reference evidence="2" key="2">
    <citation type="submission" date="2019-02" db="EMBL/GenBank/DDBJ databases">
        <authorList>
            <person name="Chen S.-C."/>
            <person name="Chien H.-H."/>
            <person name="Lai M.-C."/>
        </authorList>
    </citation>
    <scope>NUCLEOTIDE SEQUENCE</scope>
    <source>
        <strain evidence="2">N2F9704</strain>
    </source>
</reference>
<protein>
    <submittedName>
        <fullName evidence="2">Uncharacterized protein</fullName>
    </submittedName>
</protein>
<dbReference type="GeneID" id="76424084"/>
<name>A0A8A3S5Q6_9EURY</name>
<evidence type="ECO:0000313" key="3">
    <source>
        <dbReference type="Proteomes" id="UP001042704"/>
    </source>
</evidence>
<dbReference type="AlphaFoldDB" id="A0A8A3S5Q6"/>
<dbReference type="EMBL" id="CP036172">
    <property type="protein sequence ID" value="QSZ67253.1"/>
    <property type="molecule type" value="Genomic_DNA"/>
</dbReference>
<reference evidence="2" key="1">
    <citation type="journal article" date="2001" name="Int. J. Syst. Evol. Microbiol.">
        <title>Methanofollis aquaemaris sp. nov., a methanogen isolated from an aquaculture fish pond.</title>
        <authorList>
            <person name="Lai M.C."/>
            <person name="Chen S.C."/>
        </authorList>
    </citation>
    <scope>NUCLEOTIDE SEQUENCE</scope>
    <source>
        <strain evidence="2">N2F9704</strain>
    </source>
</reference>
<organism evidence="2 3">
    <name type="scientific">Methanofollis aquaemaris</name>
    <dbReference type="NCBI Taxonomy" id="126734"/>
    <lineage>
        <taxon>Archaea</taxon>
        <taxon>Methanobacteriati</taxon>
        <taxon>Methanobacteriota</taxon>
        <taxon>Stenosarchaea group</taxon>
        <taxon>Methanomicrobia</taxon>
        <taxon>Methanomicrobiales</taxon>
        <taxon>Methanomicrobiaceae</taxon>
        <taxon>Methanofollis</taxon>
    </lineage>
</organism>
<keyword evidence="1" id="KW-0472">Membrane</keyword>
<sequence length="70" mass="7896">MDRKTRSIFRTVMGTLWLLVGVAGTVMGRQDTTVSGMFVTIGIIILVFSGERAISAEVFQWWLFRKGDLE</sequence>
<keyword evidence="1" id="KW-0812">Transmembrane</keyword>
<dbReference type="KEGG" id="maqe:RJ40_06930"/>
<dbReference type="RefSeq" id="WP_265580142.1">
    <property type="nucleotide sequence ID" value="NZ_CP036172.1"/>
</dbReference>
<keyword evidence="3" id="KW-1185">Reference proteome</keyword>
<gene>
    <name evidence="2" type="ORF">RJ40_06930</name>
</gene>